<accession>A0A5E4AQY6</accession>
<reference evidence="10" key="2">
    <citation type="submission" date="2020-08" db="EMBL/GenBank/DDBJ databases">
        <authorList>
            <person name="Shumante A."/>
            <person name="Zimin A.V."/>
            <person name="Puiu D."/>
            <person name="Salzberg S.L."/>
        </authorList>
    </citation>
    <scope>NUCLEOTIDE SEQUENCE</scope>
    <source>
        <strain evidence="10">WC2-LM</strain>
        <tissue evidence="10">Liver</tissue>
    </source>
</reference>
<name>A0A5E4AQY6_MARMO</name>
<evidence type="ECO:0000256" key="6">
    <source>
        <dbReference type="ARBA" id="ARBA00022840"/>
    </source>
</evidence>
<dbReference type="SUPFAM" id="SSF52374">
    <property type="entry name" value="Nucleotidylyl transferase"/>
    <property type="match status" value="1"/>
</dbReference>
<keyword evidence="6" id="KW-0067">ATP-binding</keyword>
<dbReference type="EMBL" id="WJEC01008013">
    <property type="protein sequence ID" value="KAF7464612.1"/>
    <property type="molecule type" value="Genomic_DNA"/>
</dbReference>
<dbReference type="EC" id="6.1.1.2" evidence="2"/>
<proteinExistence type="inferred from homology"/>
<evidence type="ECO:0000256" key="5">
    <source>
        <dbReference type="ARBA" id="ARBA00022741"/>
    </source>
</evidence>
<dbReference type="PANTHER" id="PTHR10055">
    <property type="entry name" value="TRYPTOPHANYL-TRNA SYNTHETASE"/>
    <property type="match status" value="1"/>
</dbReference>
<protein>
    <recommendedName>
        <fullName evidence="3">Tryptophan--tRNA ligase, cytoplasmic</fullName>
        <ecNumber evidence="2">6.1.1.2</ecNumber>
    </recommendedName>
    <alternativeName>
        <fullName evidence="9">Tryptophanyl-tRNA synthetase</fullName>
    </alternativeName>
</protein>
<comment type="similarity">
    <text evidence="1">Belongs to the class-I aminoacyl-tRNA synthetase family.</text>
</comment>
<evidence type="ECO:0000256" key="1">
    <source>
        <dbReference type="ARBA" id="ARBA00005594"/>
    </source>
</evidence>
<reference evidence="11 12" key="1">
    <citation type="submission" date="2019-04" db="EMBL/GenBank/DDBJ databases">
        <authorList>
            <person name="Alioto T."/>
            <person name="Alioto T."/>
        </authorList>
    </citation>
    <scope>NUCLEOTIDE SEQUENCE [LARGE SCALE GENOMIC DNA]</scope>
</reference>
<keyword evidence="8" id="KW-0030">Aminoacyl-tRNA synthetase</keyword>
<evidence type="ECO:0000313" key="12">
    <source>
        <dbReference type="Proteomes" id="UP000335636"/>
    </source>
</evidence>
<gene>
    <name evidence="10" type="ORF">GHT09_006347</name>
    <name evidence="11" type="ORF">MONAX_5E040632</name>
</gene>
<evidence type="ECO:0000256" key="4">
    <source>
        <dbReference type="ARBA" id="ARBA00022598"/>
    </source>
</evidence>
<evidence type="ECO:0000256" key="9">
    <source>
        <dbReference type="ARBA" id="ARBA00030268"/>
    </source>
</evidence>
<sequence length="151" mass="17421">MGAPPQSPQDTLEVTDLRRVCKQTPTHATVSQPQLLSSIPQRRRQVNKHAFSGGRDTVEEHRQFGGNCDVDVSFMYLTFFLEDDDRLEQIRKDYSSGAMLTGELKKTLIDVLQPLIAEHQARRKEVTDEMVKEFMTPRQLTFHFQSFCFDT</sequence>
<dbReference type="Gene3D" id="1.10.240.10">
    <property type="entry name" value="Tyrosyl-Transfer RNA Synthetase"/>
    <property type="match status" value="1"/>
</dbReference>
<dbReference type="Proteomes" id="UP000335636">
    <property type="component" value="Unassembled WGS sequence"/>
</dbReference>
<dbReference type="AlphaFoldDB" id="A0A5E4AQY6"/>
<dbReference type="GO" id="GO:0006436">
    <property type="term" value="P:tryptophanyl-tRNA aminoacylation"/>
    <property type="evidence" value="ECO:0007669"/>
    <property type="project" value="TreeGrafter"/>
</dbReference>
<dbReference type="FunFam" id="1.10.240.10:FF:000003">
    <property type="entry name" value="Tryptophan--tRNA ligase, cytoplasmic"/>
    <property type="match status" value="1"/>
</dbReference>
<dbReference type="GO" id="GO:0005524">
    <property type="term" value="F:ATP binding"/>
    <property type="evidence" value="ECO:0007669"/>
    <property type="project" value="UniProtKB-KW"/>
</dbReference>
<dbReference type="PANTHER" id="PTHR10055:SF1">
    <property type="entry name" value="TRYPTOPHAN--TRNA LIGASE, CYTOPLASMIC"/>
    <property type="match status" value="1"/>
</dbReference>
<evidence type="ECO:0000256" key="3">
    <source>
        <dbReference type="ARBA" id="ARBA00013782"/>
    </source>
</evidence>
<evidence type="ECO:0000256" key="2">
    <source>
        <dbReference type="ARBA" id="ARBA00013161"/>
    </source>
</evidence>
<keyword evidence="7" id="KW-0648">Protein biosynthesis</keyword>
<evidence type="ECO:0000256" key="8">
    <source>
        <dbReference type="ARBA" id="ARBA00023146"/>
    </source>
</evidence>
<evidence type="ECO:0000313" key="11">
    <source>
        <dbReference type="EMBL" id="VTJ59141.1"/>
    </source>
</evidence>
<keyword evidence="4" id="KW-0436">Ligase</keyword>
<evidence type="ECO:0000313" key="10">
    <source>
        <dbReference type="EMBL" id="KAF7464612.1"/>
    </source>
</evidence>
<dbReference type="EMBL" id="CABDUW010000117">
    <property type="protein sequence ID" value="VTJ59141.1"/>
    <property type="molecule type" value="Genomic_DNA"/>
</dbReference>
<dbReference type="GO" id="GO:0004830">
    <property type="term" value="F:tryptophan-tRNA ligase activity"/>
    <property type="evidence" value="ECO:0007669"/>
    <property type="project" value="UniProtKB-EC"/>
</dbReference>
<keyword evidence="5" id="KW-0547">Nucleotide-binding</keyword>
<evidence type="ECO:0000256" key="7">
    <source>
        <dbReference type="ARBA" id="ARBA00022917"/>
    </source>
</evidence>
<dbReference type="Proteomes" id="UP000662637">
    <property type="component" value="Unassembled WGS sequence"/>
</dbReference>
<organism evidence="11 12">
    <name type="scientific">Marmota monax</name>
    <name type="common">Woodchuck</name>
    <dbReference type="NCBI Taxonomy" id="9995"/>
    <lineage>
        <taxon>Eukaryota</taxon>
        <taxon>Metazoa</taxon>
        <taxon>Chordata</taxon>
        <taxon>Craniata</taxon>
        <taxon>Vertebrata</taxon>
        <taxon>Euteleostomi</taxon>
        <taxon>Mammalia</taxon>
        <taxon>Eutheria</taxon>
        <taxon>Euarchontoglires</taxon>
        <taxon>Glires</taxon>
        <taxon>Rodentia</taxon>
        <taxon>Sciuromorpha</taxon>
        <taxon>Sciuridae</taxon>
        <taxon>Xerinae</taxon>
        <taxon>Marmotini</taxon>
        <taxon>Marmota</taxon>
    </lineage>
</organism>
<keyword evidence="12" id="KW-1185">Reference proteome</keyword>
<dbReference type="GO" id="GO:0005737">
    <property type="term" value="C:cytoplasm"/>
    <property type="evidence" value="ECO:0007669"/>
    <property type="project" value="TreeGrafter"/>
</dbReference>